<evidence type="ECO:0000313" key="7">
    <source>
        <dbReference type="EMBL" id="QVI23414.1"/>
    </source>
</evidence>
<evidence type="ECO:0000259" key="6">
    <source>
        <dbReference type="PROSITE" id="PS50931"/>
    </source>
</evidence>
<keyword evidence="8" id="KW-1185">Reference proteome</keyword>
<evidence type="ECO:0000256" key="3">
    <source>
        <dbReference type="ARBA" id="ARBA00023125"/>
    </source>
</evidence>
<dbReference type="InterPro" id="IPR000847">
    <property type="entry name" value="LysR_HTH_N"/>
</dbReference>
<evidence type="ECO:0000256" key="1">
    <source>
        <dbReference type="ARBA" id="ARBA00009437"/>
    </source>
</evidence>
<dbReference type="PRINTS" id="PR00039">
    <property type="entry name" value="HTHLYSR"/>
</dbReference>
<dbReference type="InterPro" id="IPR036388">
    <property type="entry name" value="WH-like_DNA-bd_sf"/>
</dbReference>
<protein>
    <submittedName>
        <fullName evidence="7">LysR family transcriptional regulator</fullName>
    </submittedName>
</protein>
<keyword evidence="2" id="KW-0805">Transcription regulation</keyword>
<dbReference type="Pfam" id="PF00126">
    <property type="entry name" value="HTH_1"/>
    <property type="match status" value="1"/>
</dbReference>
<keyword evidence="5" id="KW-0804">Transcription</keyword>
<dbReference type="PROSITE" id="PS50931">
    <property type="entry name" value="HTH_LYSR"/>
    <property type="match status" value="1"/>
</dbReference>
<dbReference type="Gene3D" id="1.10.10.10">
    <property type="entry name" value="Winged helix-like DNA-binding domain superfamily/Winged helix DNA-binding domain"/>
    <property type="match status" value="1"/>
</dbReference>
<dbReference type="SUPFAM" id="SSF46785">
    <property type="entry name" value="Winged helix' DNA-binding domain"/>
    <property type="match status" value="1"/>
</dbReference>
<proteinExistence type="inferred from homology"/>
<comment type="similarity">
    <text evidence="1">Belongs to the LysR transcriptional regulatory family.</text>
</comment>
<dbReference type="Gene3D" id="3.40.190.10">
    <property type="entry name" value="Periplasmic binding protein-like II"/>
    <property type="match status" value="2"/>
</dbReference>
<dbReference type="InterPro" id="IPR036390">
    <property type="entry name" value="WH_DNA-bd_sf"/>
</dbReference>
<accession>A0ABX8CV57</accession>
<keyword evidence="3" id="KW-0238">DNA-binding</keyword>
<evidence type="ECO:0000256" key="4">
    <source>
        <dbReference type="ARBA" id="ARBA00023159"/>
    </source>
</evidence>
<dbReference type="EMBL" id="CP074371">
    <property type="protein sequence ID" value="QVI23414.1"/>
    <property type="molecule type" value="Genomic_DNA"/>
</dbReference>
<dbReference type="PANTHER" id="PTHR30346:SF0">
    <property type="entry name" value="HCA OPERON TRANSCRIPTIONAL ACTIVATOR HCAR"/>
    <property type="match status" value="1"/>
</dbReference>
<dbReference type="Proteomes" id="UP000683310">
    <property type="component" value="Chromosome"/>
</dbReference>
<organism evidence="7 8">
    <name type="scientific">Nocardia tengchongensis</name>
    <dbReference type="NCBI Taxonomy" id="2055889"/>
    <lineage>
        <taxon>Bacteria</taxon>
        <taxon>Bacillati</taxon>
        <taxon>Actinomycetota</taxon>
        <taxon>Actinomycetes</taxon>
        <taxon>Mycobacteriales</taxon>
        <taxon>Nocardiaceae</taxon>
        <taxon>Nocardia</taxon>
    </lineage>
</organism>
<dbReference type="SUPFAM" id="SSF53850">
    <property type="entry name" value="Periplasmic binding protein-like II"/>
    <property type="match status" value="1"/>
</dbReference>
<name>A0ABX8CV57_9NOCA</name>
<dbReference type="PANTHER" id="PTHR30346">
    <property type="entry name" value="TRANSCRIPTIONAL DUAL REGULATOR HCAR-RELATED"/>
    <property type="match status" value="1"/>
</dbReference>
<evidence type="ECO:0000256" key="5">
    <source>
        <dbReference type="ARBA" id="ARBA00023163"/>
    </source>
</evidence>
<dbReference type="Pfam" id="PF03466">
    <property type="entry name" value="LysR_substrate"/>
    <property type="match status" value="1"/>
</dbReference>
<evidence type="ECO:0000313" key="8">
    <source>
        <dbReference type="Proteomes" id="UP000683310"/>
    </source>
</evidence>
<sequence length="303" mass="32907">MELRQLEYFVAVARERHFGRAAERLHIGQPAISQQIRRLERELGVELLDRSPRHVRLTVAGESFLPEAEAVLGAVVRAREAVAAHTAARTATLRIGTSAGLGAHLERVLDELAAVAPDLAVELISVPTRVRLEQVVSGELEAAFLRAGSDPATLPQQPALRFTPVWHDPLVAALPARHSLAQNETVAMTDLATLPLRLVHRRDNPVLVDLIVGAFHEAGVEPLPGANSANLADTLTAIGAGPASWTVVYASHAVRLHTGRVVFRPFRAPAELSLTTYLATRREDPTGQLELLRRACRGHDHES</sequence>
<evidence type="ECO:0000256" key="2">
    <source>
        <dbReference type="ARBA" id="ARBA00023015"/>
    </source>
</evidence>
<dbReference type="CDD" id="cd08414">
    <property type="entry name" value="PBP2_LTTR_aromatics_like"/>
    <property type="match status" value="1"/>
</dbReference>
<feature type="domain" description="HTH lysR-type" evidence="6">
    <location>
        <begin position="1"/>
        <end position="58"/>
    </location>
</feature>
<dbReference type="InterPro" id="IPR005119">
    <property type="entry name" value="LysR_subst-bd"/>
</dbReference>
<reference evidence="7 8" key="1">
    <citation type="submission" date="2021-04" db="EMBL/GenBank/DDBJ databases">
        <title>Nocardia tengchongensis.</title>
        <authorList>
            <person name="Zhuang k."/>
            <person name="Ran Y."/>
            <person name="Li W."/>
        </authorList>
    </citation>
    <scope>NUCLEOTIDE SEQUENCE [LARGE SCALE GENOMIC DNA]</scope>
    <source>
        <strain evidence="7 8">CFH S0057</strain>
    </source>
</reference>
<gene>
    <name evidence="7" type="ORF">KHQ06_11335</name>
</gene>
<keyword evidence="4" id="KW-0010">Activator</keyword>